<name>A0A381U3I6_9ZZZZ</name>
<sequence length="355" mass="39019">MLKNFFRYFISSLFFLVAYSFSANAELKVGFVYVGPTGDHGWTYQHHLGRNAVEAAGIKTTYVESVPEGADSERVIRQLAQSGHGLIFTTSFGYMDPTNKVAKDFPNVKFEHATGYKREHSNVTTYGARFYQGRTLLGHIAGNMTKTNTIGYIASFPIPEVIRGINSMTLAAQKVNPNIKTKIIWVFTWYDPGKEAEAAQALIDQGADIIMQHTDSTAAVQVAEKAGVWSFGQASDMQKFAPKSVLTSIIDDWAPYYVERSKAVQNGTWKQQDTWHGLKEGMVAMGAYNPAMGSALIKEVEQLQKDLTSGKVHSFTGPIYDQTGNIIVAEGEVADDGMLLGMGVYVKGVEGDIPQ</sequence>
<gene>
    <name evidence="3" type="ORF">METZ01_LOCUS73887</name>
</gene>
<dbReference type="GO" id="GO:0005886">
    <property type="term" value="C:plasma membrane"/>
    <property type="evidence" value="ECO:0007669"/>
    <property type="project" value="InterPro"/>
</dbReference>
<protein>
    <recommendedName>
        <fullName evidence="2">ABC transporter substrate-binding protein PnrA-like domain-containing protein</fullName>
    </recommendedName>
</protein>
<dbReference type="Gene3D" id="3.40.50.2300">
    <property type="match status" value="2"/>
</dbReference>
<dbReference type="AlphaFoldDB" id="A0A381U3I6"/>
<organism evidence="3">
    <name type="scientific">marine metagenome</name>
    <dbReference type="NCBI Taxonomy" id="408172"/>
    <lineage>
        <taxon>unclassified sequences</taxon>
        <taxon>metagenomes</taxon>
        <taxon>ecological metagenomes</taxon>
    </lineage>
</organism>
<evidence type="ECO:0000259" key="2">
    <source>
        <dbReference type="Pfam" id="PF02608"/>
    </source>
</evidence>
<dbReference type="InterPro" id="IPR052910">
    <property type="entry name" value="ABC-Purine-Binding"/>
</dbReference>
<evidence type="ECO:0000256" key="1">
    <source>
        <dbReference type="ARBA" id="ARBA00022729"/>
    </source>
</evidence>
<reference evidence="3" key="1">
    <citation type="submission" date="2018-05" db="EMBL/GenBank/DDBJ databases">
        <authorList>
            <person name="Lanie J.A."/>
            <person name="Ng W.-L."/>
            <person name="Kazmierczak K.M."/>
            <person name="Andrzejewski T.M."/>
            <person name="Davidsen T.M."/>
            <person name="Wayne K.J."/>
            <person name="Tettelin H."/>
            <person name="Glass J.I."/>
            <person name="Rusch D."/>
            <person name="Podicherti R."/>
            <person name="Tsui H.-C.T."/>
            <person name="Winkler M.E."/>
        </authorList>
    </citation>
    <scope>NUCLEOTIDE SEQUENCE</scope>
</reference>
<accession>A0A381U3I6</accession>
<evidence type="ECO:0000313" key="3">
    <source>
        <dbReference type="EMBL" id="SVA21033.1"/>
    </source>
</evidence>
<proteinExistence type="predicted"/>
<dbReference type="SUPFAM" id="SSF53822">
    <property type="entry name" value="Periplasmic binding protein-like I"/>
    <property type="match status" value="1"/>
</dbReference>
<dbReference type="Pfam" id="PF02608">
    <property type="entry name" value="Bmp"/>
    <property type="match status" value="1"/>
</dbReference>
<feature type="domain" description="ABC transporter substrate-binding protein PnrA-like" evidence="2">
    <location>
        <begin position="28"/>
        <end position="306"/>
    </location>
</feature>
<dbReference type="InterPro" id="IPR003760">
    <property type="entry name" value="PnrA-like"/>
</dbReference>
<dbReference type="InterPro" id="IPR028082">
    <property type="entry name" value="Peripla_BP_I"/>
</dbReference>
<dbReference type="EMBL" id="UINC01005390">
    <property type="protein sequence ID" value="SVA21033.1"/>
    <property type="molecule type" value="Genomic_DNA"/>
</dbReference>
<dbReference type="CDD" id="cd19963">
    <property type="entry name" value="PBP1_BMP-like"/>
    <property type="match status" value="1"/>
</dbReference>
<keyword evidence="1" id="KW-0732">Signal</keyword>
<dbReference type="PANTHER" id="PTHR43208">
    <property type="entry name" value="ABC TRANSPORTER SUBSTRATE-BINDING PROTEIN"/>
    <property type="match status" value="1"/>
</dbReference>
<dbReference type="PANTHER" id="PTHR43208:SF1">
    <property type="entry name" value="ABC TRANSPORTER SUBSTRATE-BINDING PROTEIN"/>
    <property type="match status" value="1"/>
</dbReference>